<comment type="similarity">
    <text evidence="1">Belongs to the UPF0102 family.</text>
</comment>
<dbReference type="Proteomes" id="UP001275932">
    <property type="component" value="Unassembled WGS sequence"/>
</dbReference>
<dbReference type="InterPro" id="IPR011856">
    <property type="entry name" value="tRNA_endonuc-like_dom_sf"/>
</dbReference>
<evidence type="ECO:0000313" key="2">
    <source>
        <dbReference type="EMBL" id="MDX8415367.1"/>
    </source>
</evidence>
<dbReference type="PANTHER" id="PTHR34039:SF1">
    <property type="entry name" value="UPF0102 PROTEIN YRAN"/>
    <property type="match status" value="1"/>
</dbReference>
<dbReference type="InterPro" id="IPR011335">
    <property type="entry name" value="Restrct_endonuc-II-like"/>
</dbReference>
<dbReference type="Pfam" id="PF02021">
    <property type="entry name" value="UPF0102"/>
    <property type="match status" value="1"/>
</dbReference>
<gene>
    <name evidence="2" type="ORF">MOX91_04125</name>
</gene>
<dbReference type="Gene3D" id="3.40.1350.10">
    <property type="match status" value="1"/>
</dbReference>
<keyword evidence="3" id="KW-1185">Reference proteome</keyword>
<evidence type="ECO:0000313" key="3">
    <source>
        <dbReference type="Proteomes" id="UP001275932"/>
    </source>
</evidence>
<sequence>MKFFEFVLKFLRRRNSLGYRAETAAAKFLKKEKKFKILQRNYRHKHLETDIICFDKFSNSIVFVEVKCRPYYAKVRGYYSATSKKKTENLRKCAKEFLRENRAFNQNFRFSVVEVIHNEKGEFTDISLYETR</sequence>
<dbReference type="PANTHER" id="PTHR34039">
    <property type="entry name" value="UPF0102 PROTEIN YRAN"/>
    <property type="match status" value="1"/>
</dbReference>
<organism evidence="2 3">
    <name type="scientific">Intestinicryptomonas porci</name>
    <dbReference type="NCBI Taxonomy" id="2926320"/>
    <lineage>
        <taxon>Bacteria</taxon>
        <taxon>Pseudomonadati</taxon>
        <taxon>Verrucomicrobiota</taxon>
        <taxon>Opitutia</taxon>
        <taxon>Opitutales</taxon>
        <taxon>Intestinicryptomonaceae</taxon>
        <taxon>Intestinicryptomonas</taxon>
    </lineage>
</organism>
<accession>A0ABU4WFN6</accession>
<evidence type="ECO:0000256" key="1">
    <source>
        <dbReference type="ARBA" id="ARBA00006738"/>
    </source>
</evidence>
<reference evidence="2 3" key="1">
    <citation type="submission" date="2022-03" db="EMBL/GenBank/DDBJ databases">
        <title>Novel taxa within the pig intestine.</title>
        <authorList>
            <person name="Wylensek D."/>
            <person name="Bishof K."/>
            <person name="Afrizal A."/>
            <person name="Clavel T."/>
        </authorList>
    </citation>
    <scope>NUCLEOTIDE SEQUENCE [LARGE SCALE GENOMIC DNA]</scope>
    <source>
        <strain evidence="2 3">CLA-KB-P66</strain>
    </source>
</reference>
<dbReference type="RefSeq" id="WP_370396814.1">
    <property type="nucleotide sequence ID" value="NZ_JALBUT010000004.1"/>
</dbReference>
<dbReference type="SUPFAM" id="SSF52980">
    <property type="entry name" value="Restriction endonuclease-like"/>
    <property type="match status" value="1"/>
</dbReference>
<comment type="caution">
    <text evidence="2">The sequence shown here is derived from an EMBL/GenBank/DDBJ whole genome shotgun (WGS) entry which is preliminary data.</text>
</comment>
<dbReference type="EMBL" id="JALBUT010000004">
    <property type="protein sequence ID" value="MDX8415367.1"/>
    <property type="molecule type" value="Genomic_DNA"/>
</dbReference>
<dbReference type="InterPro" id="IPR003509">
    <property type="entry name" value="UPF0102_YraN-like"/>
</dbReference>
<protein>
    <submittedName>
        <fullName evidence="2">YraN family protein</fullName>
    </submittedName>
</protein>
<name>A0ABU4WFN6_9BACT</name>
<proteinExistence type="inferred from homology"/>